<proteinExistence type="inferred from homology"/>
<dbReference type="Gene3D" id="1.20.58.90">
    <property type="match status" value="1"/>
</dbReference>
<dbReference type="Proteomes" id="UP000593567">
    <property type="component" value="Unassembled WGS sequence"/>
</dbReference>
<evidence type="ECO:0000313" key="8">
    <source>
        <dbReference type="Proteomes" id="UP000593567"/>
    </source>
</evidence>
<reference evidence="7" key="1">
    <citation type="submission" date="2020-06" db="EMBL/GenBank/DDBJ databases">
        <title>Draft genome of Bugula neritina, a colonial animal packing powerful symbionts and potential medicines.</title>
        <authorList>
            <person name="Rayko M."/>
        </authorList>
    </citation>
    <scope>NUCLEOTIDE SEQUENCE [LARGE SCALE GENOMIC DNA]</scope>
    <source>
        <strain evidence="7">Kwan_BN1</strain>
    </source>
</reference>
<evidence type="ECO:0000256" key="2">
    <source>
        <dbReference type="ARBA" id="ARBA00006806"/>
    </source>
</evidence>
<evidence type="ECO:0000256" key="3">
    <source>
        <dbReference type="ARBA" id="ARBA00015002"/>
    </source>
</evidence>
<evidence type="ECO:0000256" key="6">
    <source>
        <dbReference type="RuleBase" id="RU364030"/>
    </source>
</evidence>
<protein>
    <recommendedName>
        <fullName evidence="3 6">Tubulin-specific chaperone A</fullName>
    </recommendedName>
</protein>
<gene>
    <name evidence="7" type="ORF">EB796_023704</name>
</gene>
<dbReference type="InterPro" id="IPR004226">
    <property type="entry name" value="TBCA"/>
</dbReference>
<dbReference type="Pfam" id="PF02970">
    <property type="entry name" value="TBCA"/>
    <property type="match status" value="1"/>
</dbReference>
<dbReference type="GO" id="GO:0005829">
    <property type="term" value="C:cytosol"/>
    <property type="evidence" value="ECO:0007669"/>
    <property type="project" value="TreeGrafter"/>
</dbReference>
<dbReference type="InterPro" id="IPR036126">
    <property type="entry name" value="TBCA_sf"/>
</dbReference>
<dbReference type="GO" id="GO:0005874">
    <property type="term" value="C:microtubule"/>
    <property type="evidence" value="ECO:0007669"/>
    <property type="project" value="UniProtKB-KW"/>
</dbReference>
<organism evidence="7 8">
    <name type="scientific">Bugula neritina</name>
    <name type="common">Brown bryozoan</name>
    <name type="synonym">Sertularia neritina</name>
    <dbReference type="NCBI Taxonomy" id="10212"/>
    <lineage>
        <taxon>Eukaryota</taxon>
        <taxon>Metazoa</taxon>
        <taxon>Spiralia</taxon>
        <taxon>Lophotrochozoa</taxon>
        <taxon>Bryozoa</taxon>
        <taxon>Gymnolaemata</taxon>
        <taxon>Cheilostomatida</taxon>
        <taxon>Flustrina</taxon>
        <taxon>Buguloidea</taxon>
        <taxon>Bugulidae</taxon>
        <taxon>Bugula</taxon>
    </lineage>
</organism>
<keyword evidence="6" id="KW-0206">Cytoskeleton</keyword>
<evidence type="ECO:0000256" key="4">
    <source>
        <dbReference type="ARBA" id="ARBA00023186"/>
    </source>
</evidence>
<sequence length="95" mass="10893">MKRLAKEKTVYEQEVVKQTEHIEKMKADGKDEYDIKKQTEVLEESKMMIPDCQRKLKDAHAKLSALLEETAELHESKEYSDAKDQAAAVQSIVAN</sequence>
<comment type="subcellular location">
    <subcellularLocation>
        <location evidence="6">Cytoplasm</location>
        <location evidence="6">Cytoskeleton</location>
    </subcellularLocation>
</comment>
<dbReference type="PANTHER" id="PTHR21500:SF0">
    <property type="entry name" value="TUBULIN-SPECIFIC CHAPERONE A"/>
    <property type="match status" value="1"/>
</dbReference>
<keyword evidence="8" id="KW-1185">Reference proteome</keyword>
<dbReference type="OrthoDB" id="296187at2759"/>
<dbReference type="GO" id="GO:0007023">
    <property type="term" value="P:post-chaperonin tubulin folding pathway"/>
    <property type="evidence" value="ECO:0007669"/>
    <property type="project" value="UniProtKB-UniRule"/>
</dbReference>
<keyword evidence="6" id="KW-0493">Microtubule</keyword>
<dbReference type="GO" id="GO:0048487">
    <property type="term" value="F:beta-tubulin binding"/>
    <property type="evidence" value="ECO:0007669"/>
    <property type="project" value="InterPro"/>
</dbReference>
<dbReference type="GO" id="GO:0007021">
    <property type="term" value="P:tubulin complex assembly"/>
    <property type="evidence" value="ECO:0007669"/>
    <property type="project" value="UniProtKB-UniRule"/>
</dbReference>
<dbReference type="AlphaFoldDB" id="A0A7J7IVZ5"/>
<keyword evidence="6" id="KW-0963">Cytoplasm</keyword>
<comment type="caution">
    <text evidence="7">The sequence shown here is derived from an EMBL/GenBank/DDBJ whole genome shotgun (WGS) entry which is preliminary data.</text>
</comment>
<evidence type="ECO:0000313" key="7">
    <source>
        <dbReference type="EMBL" id="KAF6017985.1"/>
    </source>
</evidence>
<dbReference type="PANTHER" id="PTHR21500">
    <property type="entry name" value="TUBULIN-SPECIFIC CHAPERONE A"/>
    <property type="match status" value="1"/>
</dbReference>
<name>A0A7J7IVZ5_BUGNE</name>
<accession>A0A7J7IVZ5</accession>
<dbReference type="EMBL" id="VXIV02003348">
    <property type="protein sequence ID" value="KAF6017985.1"/>
    <property type="molecule type" value="Genomic_DNA"/>
</dbReference>
<comment type="function">
    <text evidence="1">Tubulin-folding protein; involved in the early step of the tubulin folding pathway.</text>
</comment>
<comment type="similarity">
    <text evidence="2 6">Belongs to the TBCA family.</text>
</comment>
<comment type="subunit">
    <text evidence="5 6">Supercomplex made of cofactors A to E. Cofactors A and D function by capturing and stabilizing tubulin in a quasi-native conformation. Cofactor E binds to the cofactor D-tubulin complex; interaction with cofactor C then causes the release of tubulin polypeptides that are committed to the native state.</text>
</comment>
<evidence type="ECO:0000256" key="1">
    <source>
        <dbReference type="ARBA" id="ARBA00003046"/>
    </source>
</evidence>
<keyword evidence="4 6" id="KW-0143">Chaperone</keyword>
<dbReference type="SUPFAM" id="SSF46988">
    <property type="entry name" value="Tubulin chaperone cofactor A"/>
    <property type="match status" value="1"/>
</dbReference>
<evidence type="ECO:0000256" key="5">
    <source>
        <dbReference type="ARBA" id="ARBA00026055"/>
    </source>
</evidence>